<gene>
    <name evidence="1" type="ORF">DPMN_170184</name>
</gene>
<protein>
    <submittedName>
        <fullName evidence="1">Uncharacterized protein</fullName>
    </submittedName>
</protein>
<dbReference type="AlphaFoldDB" id="A0A9D4IED1"/>
<evidence type="ECO:0000313" key="2">
    <source>
        <dbReference type="Proteomes" id="UP000828390"/>
    </source>
</evidence>
<dbReference type="EMBL" id="JAIWYP010000009">
    <property type="protein sequence ID" value="KAH3768963.1"/>
    <property type="molecule type" value="Genomic_DNA"/>
</dbReference>
<reference evidence="1" key="1">
    <citation type="journal article" date="2019" name="bioRxiv">
        <title>The Genome of the Zebra Mussel, Dreissena polymorpha: A Resource for Invasive Species Research.</title>
        <authorList>
            <person name="McCartney M.A."/>
            <person name="Auch B."/>
            <person name="Kono T."/>
            <person name="Mallez S."/>
            <person name="Zhang Y."/>
            <person name="Obille A."/>
            <person name="Becker A."/>
            <person name="Abrahante J.E."/>
            <person name="Garbe J."/>
            <person name="Badalamenti J.P."/>
            <person name="Herman A."/>
            <person name="Mangelson H."/>
            <person name="Liachko I."/>
            <person name="Sullivan S."/>
            <person name="Sone E.D."/>
            <person name="Koren S."/>
            <person name="Silverstein K.A.T."/>
            <person name="Beckman K.B."/>
            <person name="Gohl D.M."/>
        </authorList>
    </citation>
    <scope>NUCLEOTIDE SEQUENCE</scope>
    <source>
        <strain evidence="1">Duluth1</strain>
        <tissue evidence="1">Whole animal</tissue>
    </source>
</reference>
<evidence type="ECO:0000313" key="1">
    <source>
        <dbReference type="EMBL" id="KAH3768963.1"/>
    </source>
</evidence>
<reference evidence="1" key="2">
    <citation type="submission" date="2020-11" db="EMBL/GenBank/DDBJ databases">
        <authorList>
            <person name="McCartney M.A."/>
            <person name="Auch B."/>
            <person name="Kono T."/>
            <person name="Mallez S."/>
            <person name="Becker A."/>
            <person name="Gohl D.M."/>
            <person name="Silverstein K.A.T."/>
            <person name="Koren S."/>
            <person name="Bechman K.B."/>
            <person name="Herman A."/>
            <person name="Abrahante J.E."/>
            <person name="Garbe J."/>
        </authorList>
    </citation>
    <scope>NUCLEOTIDE SEQUENCE</scope>
    <source>
        <strain evidence="1">Duluth1</strain>
        <tissue evidence="1">Whole animal</tissue>
    </source>
</reference>
<proteinExistence type="predicted"/>
<name>A0A9D4IED1_DREPO</name>
<accession>A0A9D4IED1</accession>
<sequence>MGTVKSVSWEEPVHGVYGGENENHPRVGSEPTISRSLCGHLIHYTTATSSI</sequence>
<keyword evidence="2" id="KW-1185">Reference proteome</keyword>
<dbReference type="Proteomes" id="UP000828390">
    <property type="component" value="Unassembled WGS sequence"/>
</dbReference>
<organism evidence="1 2">
    <name type="scientific">Dreissena polymorpha</name>
    <name type="common">Zebra mussel</name>
    <name type="synonym">Mytilus polymorpha</name>
    <dbReference type="NCBI Taxonomy" id="45954"/>
    <lineage>
        <taxon>Eukaryota</taxon>
        <taxon>Metazoa</taxon>
        <taxon>Spiralia</taxon>
        <taxon>Lophotrochozoa</taxon>
        <taxon>Mollusca</taxon>
        <taxon>Bivalvia</taxon>
        <taxon>Autobranchia</taxon>
        <taxon>Heteroconchia</taxon>
        <taxon>Euheterodonta</taxon>
        <taxon>Imparidentia</taxon>
        <taxon>Neoheterodontei</taxon>
        <taxon>Myida</taxon>
        <taxon>Dreissenoidea</taxon>
        <taxon>Dreissenidae</taxon>
        <taxon>Dreissena</taxon>
    </lineage>
</organism>
<comment type="caution">
    <text evidence="1">The sequence shown here is derived from an EMBL/GenBank/DDBJ whole genome shotgun (WGS) entry which is preliminary data.</text>
</comment>